<dbReference type="InterPro" id="IPR001088">
    <property type="entry name" value="Glyco_hydro_4"/>
</dbReference>
<keyword evidence="9" id="KW-0170">Cobalt</keyword>
<feature type="binding site" evidence="9">
    <location>
        <position position="171"/>
    </location>
    <ligand>
        <name>Mn(2+)</name>
        <dbReference type="ChEBI" id="CHEBI:29035"/>
    </ligand>
</feature>
<gene>
    <name evidence="13" type="ORF">H9L22_08815</name>
</gene>
<sequence>MKLVILGGGGFRVPLVYEAVATNALAAAGLPSVHIDEVVLHDASVASLDAVTALLAERAEELVDPPRVSATTDLAHALTGADFVFSAIRVGGAEGRVRDERVALDLGLLGQETIGPGGLAYALRTIPVMHQVAQTIAKVAPNAWTINFTNPAGIVTQVMRATLGERVVGICDTPIGLVRRVSRLLGVSLEHDRDRVSYDYIGLNHLGWLRSVTVDGVDRLPDVLADDALLDHIEEARLIGPDFLRALGVLPNEYLYYYWKTDEAIAHILGAGQTRGEFLAAQQAAYHAELAASSSPLSVWRRALHEREATYMAEARDTTEERREEDIAGGGYQEVALRLMTAIATGSPERMILDVGNATPAGRVVPELGDDVVVEVGCVVDGDGVHPLPVAPLTLPQLGLMARLRGSEAAIAEAALTGDRARAWEGFALHPLVDSPRLGAALLDGYCAAHPGIAALFDR</sequence>
<feature type="active site" description="Proton donor" evidence="7">
    <location>
        <position position="172"/>
    </location>
</feature>
<reference evidence="13 14" key="1">
    <citation type="submission" date="2020-08" db="EMBL/GenBank/DDBJ databases">
        <title>Genome sequence of Tessaracoccus defluvii JCM 17540T.</title>
        <authorList>
            <person name="Hyun D.-W."/>
            <person name="Bae J.-W."/>
        </authorList>
    </citation>
    <scope>NUCLEOTIDE SEQUENCE [LARGE SCALE GENOMIC DNA]</scope>
    <source>
        <strain evidence="13 14">JCM 17540</strain>
    </source>
</reference>
<proteinExistence type="inferred from homology"/>
<dbReference type="InterPro" id="IPR036291">
    <property type="entry name" value="NAD(P)-bd_dom_sf"/>
</dbReference>
<dbReference type="PANTHER" id="PTHR32092">
    <property type="entry name" value="6-PHOSPHO-BETA-GLUCOSIDASE-RELATED"/>
    <property type="match status" value="1"/>
</dbReference>
<dbReference type="KEGG" id="tdf:H9L22_08815"/>
<dbReference type="InterPro" id="IPR022616">
    <property type="entry name" value="Glyco_hydro_4_C"/>
</dbReference>
<evidence type="ECO:0000256" key="6">
    <source>
        <dbReference type="ARBA" id="ARBA00023295"/>
    </source>
</evidence>
<dbReference type="Proteomes" id="UP000516117">
    <property type="component" value="Chromosome"/>
</dbReference>
<evidence type="ECO:0000256" key="3">
    <source>
        <dbReference type="ARBA" id="ARBA00022801"/>
    </source>
</evidence>
<dbReference type="Pfam" id="PF02056">
    <property type="entry name" value="Glyco_hydro_4"/>
    <property type="match status" value="1"/>
</dbReference>
<evidence type="ECO:0000256" key="2">
    <source>
        <dbReference type="ARBA" id="ARBA00022723"/>
    </source>
</evidence>
<evidence type="ECO:0000259" key="12">
    <source>
        <dbReference type="Pfam" id="PF11975"/>
    </source>
</evidence>
<evidence type="ECO:0000256" key="5">
    <source>
        <dbReference type="ARBA" id="ARBA00023211"/>
    </source>
</evidence>
<evidence type="ECO:0000313" key="14">
    <source>
        <dbReference type="Proteomes" id="UP000516117"/>
    </source>
</evidence>
<comment type="cofactor">
    <cofactor evidence="11">
        <name>NAD(+)</name>
        <dbReference type="ChEBI" id="CHEBI:57540"/>
    </cofactor>
    <text evidence="11">Binds 1 NAD(+) per subunit.</text>
</comment>
<evidence type="ECO:0000313" key="13">
    <source>
        <dbReference type="EMBL" id="QNP57311.1"/>
    </source>
</evidence>
<name>A0A7H0H9U5_9ACTN</name>
<dbReference type="InterPro" id="IPR015955">
    <property type="entry name" value="Lactate_DH/Glyco_Ohase_4_C"/>
</dbReference>
<evidence type="ECO:0000256" key="9">
    <source>
        <dbReference type="PIRSR" id="PIRSR601088-3"/>
    </source>
</evidence>
<protein>
    <submittedName>
        <fullName evidence="13">6-phospho-beta-glucosidase</fullName>
    </submittedName>
</protein>
<feature type="active site" description="Proton acceptor" evidence="7">
    <location>
        <position position="254"/>
    </location>
</feature>
<dbReference type="Gene3D" id="3.40.50.720">
    <property type="entry name" value="NAD(P)-binding Rossmann-like Domain"/>
    <property type="match status" value="1"/>
</dbReference>
<keyword evidence="9" id="KW-0408">Iron</keyword>
<evidence type="ECO:0000256" key="11">
    <source>
        <dbReference type="RuleBase" id="RU361152"/>
    </source>
</evidence>
<dbReference type="GO" id="GO:0046872">
    <property type="term" value="F:metal ion binding"/>
    <property type="evidence" value="ECO:0007669"/>
    <property type="project" value="UniProtKB-KW"/>
</dbReference>
<feature type="binding site" evidence="9">
    <location>
        <position position="205"/>
    </location>
    <ligand>
        <name>Mn(2+)</name>
        <dbReference type="ChEBI" id="CHEBI:29035"/>
    </ligand>
</feature>
<dbReference type="Gene3D" id="3.90.110.10">
    <property type="entry name" value="Lactate dehydrogenase/glycoside hydrolase, family 4, C-terminal"/>
    <property type="match status" value="1"/>
</dbReference>
<dbReference type="Pfam" id="PF11975">
    <property type="entry name" value="Glyco_hydro_4C"/>
    <property type="match status" value="1"/>
</dbReference>
<keyword evidence="5 9" id="KW-0464">Manganese</keyword>
<dbReference type="SUPFAM" id="SSF51735">
    <property type="entry name" value="NAD(P)-binding Rossmann-fold domains"/>
    <property type="match status" value="1"/>
</dbReference>
<evidence type="ECO:0000256" key="7">
    <source>
        <dbReference type="PIRSR" id="PIRSR601088-1"/>
    </source>
</evidence>
<accession>A0A7H0H9U5</accession>
<feature type="site" description="Increases basicity of active site Tyr" evidence="10">
    <location>
        <position position="112"/>
    </location>
</feature>
<feature type="domain" description="Glycosyl hydrolase family 4 C-terminal" evidence="12">
    <location>
        <begin position="200"/>
        <end position="433"/>
    </location>
</feature>
<dbReference type="RefSeq" id="WP_187722400.1">
    <property type="nucleotide sequence ID" value="NZ_BAABBL010000006.1"/>
</dbReference>
<keyword evidence="4 11" id="KW-0520">NAD</keyword>
<dbReference type="SUPFAM" id="SSF56327">
    <property type="entry name" value="LDH C-terminal domain-like"/>
    <property type="match status" value="1"/>
</dbReference>
<feature type="binding site" evidence="8">
    <location>
        <position position="96"/>
    </location>
    <ligand>
        <name>substrate</name>
    </ligand>
</feature>
<keyword evidence="6 11" id="KW-0326">Glycosidase</keyword>
<organism evidence="13 14">
    <name type="scientific">Tessaracoccus defluvii</name>
    <dbReference type="NCBI Taxonomy" id="1285901"/>
    <lineage>
        <taxon>Bacteria</taxon>
        <taxon>Bacillati</taxon>
        <taxon>Actinomycetota</taxon>
        <taxon>Actinomycetes</taxon>
        <taxon>Propionibacteriales</taxon>
        <taxon>Propionibacteriaceae</taxon>
        <taxon>Tessaracoccus</taxon>
    </lineage>
</organism>
<dbReference type="AlphaFoldDB" id="A0A7H0H9U5"/>
<dbReference type="GO" id="GO:0005975">
    <property type="term" value="P:carbohydrate metabolic process"/>
    <property type="evidence" value="ECO:0007669"/>
    <property type="project" value="InterPro"/>
</dbReference>
<keyword evidence="14" id="KW-1185">Reference proteome</keyword>
<evidence type="ECO:0000256" key="10">
    <source>
        <dbReference type="PIRSR" id="PIRSR601088-4"/>
    </source>
</evidence>
<keyword evidence="2 9" id="KW-0479">Metal-binding</keyword>
<keyword evidence="3 11" id="KW-0378">Hydrolase</keyword>
<dbReference type="EMBL" id="CP060789">
    <property type="protein sequence ID" value="QNP57311.1"/>
    <property type="molecule type" value="Genomic_DNA"/>
</dbReference>
<dbReference type="PANTHER" id="PTHR32092:SF5">
    <property type="entry name" value="6-PHOSPHO-BETA-GLUCOSIDASE"/>
    <property type="match status" value="1"/>
</dbReference>
<keyword evidence="9" id="KW-0533">Nickel</keyword>
<evidence type="ECO:0000256" key="8">
    <source>
        <dbReference type="PIRSR" id="PIRSR601088-2"/>
    </source>
</evidence>
<evidence type="ECO:0000256" key="4">
    <source>
        <dbReference type="ARBA" id="ARBA00023027"/>
    </source>
</evidence>
<dbReference type="GO" id="GO:0016616">
    <property type="term" value="F:oxidoreductase activity, acting on the CH-OH group of donors, NAD or NADP as acceptor"/>
    <property type="evidence" value="ECO:0007669"/>
    <property type="project" value="InterPro"/>
</dbReference>
<feature type="binding site" evidence="8">
    <location>
        <position position="150"/>
    </location>
    <ligand>
        <name>substrate</name>
    </ligand>
</feature>
<comment type="similarity">
    <text evidence="1 11">Belongs to the glycosyl hydrolase 4 family.</text>
</comment>
<evidence type="ECO:0000256" key="1">
    <source>
        <dbReference type="ARBA" id="ARBA00010141"/>
    </source>
</evidence>
<dbReference type="GO" id="GO:0004553">
    <property type="term" value="F:hydrolase activity, hydrolyzing O-glycosyl compounds"/>
    <property type="evidence" value="ECO:0007669"/>
    <property type="project" value="InterPro"/>
</dbReference>
<dbReference type="PRINTS" id="PR00732">
    <property type="entry name" value="GLHYDRLASE4"/>
</dbReference>